<protein>
    <recommendedName>
        <fullName evidence="4">Tyr recombinase domain-containing protein</fullName>
    </recommendedName>
</protein>
<keyword evidence="3" id="KW-1185">Reference proteome</keyword>
<evidence type="ECO:0000256" key="1">
    <source>
        <dbReference type="SAM" id="MobiDB-lite"/>
    </source>
</evidence>
<feature type="compositionally biased region" description="Basic and acidic residues" evidence="1">
    <location>
        <begin position="59"/>
        <end position="68"/>
    </location>
</feature>
<sequence>MTRKTSSGNARQNTATAELARVGLDDPSIMAITGHKTVKMVQLYAGGERQKARARSANKAREQNKNRS</sequence>
<organism evidence="2 3">
    <name type="scientific">Yoonia ponticola</name>
    <dbReference type="NCBI Taxonomy" id="1524255"/>
    <lineage>
        <taxon>Bacteria</taxon>
        <taxon>Pseudomonadati</taxon>
        <taxon>Pseudomonadota</taxon>
        <taxon>Alphaproteobacteria</taxon>
        <taxon>Rhodobacterales</taxon>
        <taxon>Paracoccaceae</taxon>
        <taxon>Yoonia</taxon>
    </lineage>
</organism>
<dbReference type="Proteomes" id="UP000535415">
    <property type="component" value="Unassembled WGS sequence"/>
</dbReference>
<evidence type="ECO:0000313" key="2">
    <source>
        <dbReference type="EMBL" id="MBB5720979.1"/>
    </source>
</evidence>
<evidence type="ECO:0000313" key="3">
    <source>
        <dbReference type="Proteomes" id="UP000535415"/>
    </source>
</evidence>
<accession>A0A7W9BI70</accession>
<feature type="region of interest" description="Disordered" evidence="1">
    <location>
        <begin position="47"/>
        <end position="68"/>
    </location>
</feature>
<evidence type="ECO:0008006" key="4">
    <source>
        <dbReference type="Google" id="ProtNLM"/>
    </source>
</evidence>
<gene>
    <name evidence="2" type="ORF">FHS72_000583</name>
</gene>
<proteinExistence type="predicted"/>
<name>A0A7W9BI70_9RHOB</name>
<dbReference type="AlphaFoldDB" id="A0A7W9BI70"/>
<dbReference type="RefSeq" id="WP_183525229.1">
    <property type="nucleotide sequence ID" value="NZ_JACIJM010000001.1"/>
</dbReference>
<dbReference type="EMBL" id="JACIJM010000001">
    <property type="protein sequence ID" value="MBB5720979.1"/>
    <property type="molecule type" value="Genomic_DNA"/>
</dbReference>
<comment type="caution">
    <text evidence="2">The sequence shown here is derived from an EMBL/GenBank/DDBJ whole genome shotgun (WGS) entry which is preliminary data.</text>
</comment>
<reference evidence="2 3" key="1">
    <citation type="submission" date="2020-08" db="EMBL/GenBank/DDBJ databases">
        <title>Genomic Encyclopedia of Type Strains, Phase IV (KMG-IV): sequencing the most valuable type-strain genomes for metagenomic binning, comparative biology and taxonomic classification.</title>
        <authorList>
            <person name="Goeker M."/>
        </authorList>
    </citation>
    <scope>NUCLEOTIDE SEQUENCE [LARGE SCALE GENOMIC DNA]</scope>
    <source>
        <strain evidence="2 3">DSM 101064</strain>
    </source>
</reference>